<feature type="region of interest" description="Disordered" evidence="1">
    <location>
        <begin position="52"/>
        <end position="82"/>
    </location>
</feature>
<protein>
    <submittedName>
        <fullName evidence="2">Uncharacterized protein</fullName>
    </submittedName>
</protein>
<dbReference type="AlphaFoldDB" id="A0AAV7NAA0"/>
<keyword evidence="3" id="KW-1185">Reference proteome</keyword>
<evidence type="ECO:0000256" key="1">
    <source>
        <dbReference type="SAM" id="MobiDB-lite"/>
    </source>
</evidence>
<evidence type="ECO:0000313" key="3">
    <source>
        <dbReference type="Proteomes" id="UP001066276"/>
    </source>
</evidence>
<dbReference type="Proteomes" id="UP001066276">
    <property type="component" value="Chromosome 9"/>
</dbReference>
<name>A0AAV7NAA0_PLEWA</name>
<reference evidence="2" key="1">
    <citation type="journal article" date="2022" name="bioRxiv">
        <title>Sequencing and chromosome-scale assembly of the giantPleurodeles waltlgenome.</title>
        <authorList>
            <person name="Brown T."/>
            <person name="Elewa A."/>
            <person name="Iarovenko S."/>
            <person name="Subramanian E."/>
            <person name="Araus A.J."/>
            <person name="Petzold A."/>
            <person name="Susuki M."/>
            <person name="Suzuki K.-i.T."/>
            <person name="Hayashi T."/>
            <person name="Toyoda A."/>
            <person name="Oliveira C."/>
            <person name="Osipova E."/>
            <person name="Leigh N.D."/>
            <person name="Simon A."/>
            <person name="Yun M.H."/>
        </authorList>
    </citation>
    <scope>NUCLEOTIDE SEQUENCE</scope>
    <source>
        <strain evidence="2">20211129_DDA</strain>
        <tissue evidence="2">Liver</tissue>
    </source>
</reference>
<evidence type="ECO:0000313" key="2">
    <source>
        <dbReference type="EMBL" id="KAJ1110113.1"/>
    </source>
</evidence>
<comment type="caution">
    <text evidence="2">The sequence shown here is derived from an EMBL/GenBank/DDBJ whole genome shotgun (WGS) entry which is preliminary data.</text>
</comment>
<gene>
    <name evidence="2" type="ORF">NDU88_007468</name>
</gene>
<proteinExistence type="predicted"/>
<accession>A0AAV7NAA0</accession>
<feature type="region of interest" description="Disordered" evidence="1">
    <location>
        <begin position="119"/>
        <end position="142"/>
    </location>
</feature>
<dbReference type="EMBL" id="JANPWB010000013">
    <property type="protein sequence ID" value="KAJ1110113.1"/>
    <property type="molecule type" value="Genomic_DNA"/>
</dbReference>
<feature type="compositionally biased region" description="Gly residues" evidence="1">
    <location>
        <begin position="58"/>
        <end position="67"/>
    </location>
</feature>
<organism evidence="2 3">
    <name type="scientific">Pleurodeles waltl</name>
    <name type="common">Iberian ribbed newt</name>
    <dbReference type="NCBI Taxonomy" id="8319"/>
    <lineage>
        <taxon>Eukaryota</taxon>
        <taxon>Metazoa</taxon>
        <taxon>Chordata</taxon>
        <taxon>Craniata</taxon>
        <taxon>Vertebrata</taxon>
        <taxon>Euteleostomi</taxon>
        <taxon>Amphibia</taxon>
        <taxon>Batrachia</taxon>
        <taxon>Caudata</taxon>
        <taxon>Salamandroidea</taxon>
        <taxon>Salamandridae</taxon>
        <taxon>Pleurodelinae</taxon>
        <taxon>Pleurodeles</taxon>
    </lineage>
</organism>
<sequence length="156" mass="15914">MCDPAVGDRLCSRRVAGVPEASGALGWSPRPPLIGGLLRLLGAGASGGCPSLPEARAGWGGAGGPRRGAGPRQRTEGGLGGLWKRTLGHAADRLGRGCTAVRRSATALQRTPAVKFRRGPPVCARSVGGPQSRDRCPPAPPRLRTAALTAKWNGGS</sequence>